<evidence type="ECO:0000313" key="2">
    <source>
        <dbReference type="Proteomes" id="UP000263014"/>
    </source>
</evidence>
<name>A0A374PBM0_9FIRM</name>
<sequence>MEKTCEDLLNMMCPDTPGGYSAPPMRTREWERFIYALLHSSSTGGLEEISYSALDHLPPSEIKTDQPAEEPEADNKFMTAYERLYGKEGG</sequence>
<dbReference type="EMBL" id="QSON01000003">
    <property type="protein sequence ID" value="RGJ05811.1"/>
    <property type="molecule type" value="Genomic_DNA"/>
</dbReference>
<dbReference type="Proteomes" id="UP000263014">
    <property type="component" value="Unassembled WGS sequence"/>
</dbReference>
<dbReference type="AlphaFoldDB" id="A0A374PBM0"/>
<comment type="caution">
    <text evidence="1">The sequence shown here is derived from an EMBL/GenBank/DDBJ whole genome shotgun (WGS) entry which is preliminary data.</text>
</comment>
<protein>
    <submittedName>
        <fullName evidence="1">Uncharacterized protein</fullName>
    </submittedName>
</protein>
<gene>
    <name evidence="1" type="ORF">DXD79_07215</name>
</gene>
<reference evidence="1 2" key="1">
    <citation type="submission" date="2018-08" db="EMBL/GenBank/DDBJ databases">
        <title>A genome reference for cultivated species of the human gut microbiota.</title>
        <authorList>
            <person name="Zou Y."/>
            <person name="Xue W."/>
            <person name="Luo G."/>
        </authorList>
    </citation>
    <scope>NUCLEOTIDE SEQUENCE [LARGE SCALE GENOMIC DNA]</scope>
    <source>
        <strain evidence="1 2">TM09-12</strain>
    </source>
</reference>
<organism evidence="1 2">
    <name type="scientific">Hungatella hathewayi</name>
    <dbReference type="NCBI Taxonomy" id="154046"/>
    <lineage>
        <taxon>Bacteria</taxon>
        <taxon>Bacillati</taxon>
        <taxon>Bacillota</taxon>
        <taxon>Clostridia</taxon>
        <taxon>Lachnospirales</taxon>
        <taxon>Lachnospiraceae</taxon>
        <taxon>Hungatella</taxon>
    </lineage>
</organism>
<proteinExistence type="predicted"/>
<accession>A0A374PBM0</accession>
<evidence type="ECO:0000313" key="1">
    <source>
        <dbReference type="EMBL" id="RGJ05811.1"/>
    </source>
</evidence>